<evidence type="ECO:0000313" key="2">
    <source>
        <dbReference type="EMBL" id="CAB3230176.1"/>
    </source>
</evidence>
<gene>
    <name evidence="2" type="ORF">APLA_LOCUS4423</name>
</gene>
<protein>
    <submittedName>
        <fullName evidence="2">Uncharacterized protein</fullName>
    </submittedName>
</protein>
<name>A0A8S0ZBN0_ARCPL</name>
<comment type="caution">
    <text evidence="2">The sequence shown here is derived from an EMBL/GenBank/DDBJ whole genome shotgun (WGS) entry which is preliminary data.</text>
</comment>
<keyword evidence="1" id="KW-0732">Signal</keyword>
<dbReference type="EMBL" id="CADEBD010000287">
    <property type="protein sequence ID" value="CAB3230176.1"/>
    <property type="molecule type" value="Genomic_DNA"/>
</dbReference>
<dbReference type="OrthoDB" id="275278at2759"/>
<feature type="signal peptide" evidence="1">
    <location>
        <begin position="1"/>
        <end position="22"/>
    </location>
</feature>
<reference evidence="2 3" key="1">
    <citation type="submission" date="2020-04" db="EMBL/GenBank/DDBJ databases">
        <authorList>
            <person name="Wallbank WR R."/>
            <person name="Pardo Diaz C."/>
            <person name="Kozak K."/>
            <person name="Martin S."/>
            <person name="Jiggins C."/>
            <person name="Moest M."/>
            <person name="Warren A I."/>
            <person name="Byers J.R.P. K."/>
            <person name="Montejo-Kovacevich G."/>
            <person name="Yen C E."/>
        </authorList>
    </citation>
    <scope>NUCLEOTIDE SEQUENCE [LARGE SCALE GENOMIC DNA]</scope>
</reference>
<proteinExistence type="predicted"/>
<evidence type="ECO:0000256" key="1">
    <source>
        <dbReference type="SAM" id="SignalP"/>
    </source>
</evidence>
<organism evidence="2 3">
    <name type="scientific">Arctia plantaginis</name>
    <name type="common">Wood tiger moth</name>
    <name type="synonym">Phalaena plantaginis</name>
    <dbReference type="NCBI Taxonomy" id="874455"/>
    <lineage>
        <taxon>Eukaryota</taxon>
        <taxon>Metazoa</taxon>
        <taxon>Ecdysozoa</taxon>
        <taxon>Arthropoda</taxon>
        <taxon>Hexapoda</taxon>
        <taxon>Insecta</taxon>
        <taxon>Pterygota</taxon>
        <taxon>Neoptera</taxon>
        <taxon>Endopterygota</taxon>
        <taxon>Lepidoptera</taxon>
        <taxon>Glossata</taxon>
        <taxon>Ditrysia</taxon>
        <taxon>Noctuoidea</taxon>
        <taxon>Erebidae</taxon>
        <taxon>Arctiinae</taxon>
        <taxon>Arctia</taxon>
    </lineage>
</organism>
<sequence>MIKLVSTFKAQLFCAIVLTCSAKGRNRSEDFSPLGDFIDQMIKPYILFANQIINQSYTQPSMVINKGDKKLLNEVEGDVEALVRKMTGRLKSKMNY</sequence>
<evidence type="ECO:0000313" key="3">
    <source>
        <dbReference type="Proteomes" id="UP000494256"/>
    </source>
</evidence>
<feature type="chain" id="PRO_5035864078" evidence="1">
    <location>
        <begin position="23"/>
        <end position="96"/>
    </location>
</feature>
<accession>A0A8S0ZBN0</accession>
<dbReference type="Proteomes" id="UP000494256">
    <property type="component" value="Unassembled WGS sequence"/>
</dbReference>
<dbReference type="AlphaFoldDB" id="A0A8S0ZBN0"/>